<evidence type="ECO:0000256" key="6">
    <source>
        <dbReference type="SAM" id="MobiDB-lite"/>
    </source>
</evidence>
<dbReference type="Gene3D" id="3.30.2410.10">
    <property type="entry name" value="Hect, E3 ligase catalytic domain"/>
    <property type="match status" value="1"/>
</dbReference>
<dbReference type="Proteomes" id="UP000070501">
    <property type="component" value="Unassembled WGS sequence"/>
</dbReference>
<feature type="region of interest" description="Disordered" evidence="6">
    <location>
        <begin position="411"/>
        <end position="443"/>
    </location>
</feature>
<organism evidence="8 9">
    <name type="scientific">Microdochium bolleyi</name>
    <dbReference type="NCBI Taxonomy" id="196109"/>
    <lineage>
        <taxon>Eukaryota</taxon>
        <taxon>Fungi</taxon>
        <taxon>Dikarya</taxon>
        <taxon>Ascomycota</taxon>
        <taxon>Pezizomycotina</taxon>
        <taxon>Sordariomycetes</taxon>
        <taxon>Xylariomycetidae</taxon>
        <taxon>Xylariales</taxon>
        <taxon>Microdochiaceae</taxon>
        <taxon>Microdochium</taxon>
    </lineage>
</organism>
<dbReference type="InParanoid" id="A0A136JJN7"/>
<dbReference type="InterPro" id="IPR000569">
    <property type="entry name" value="HECT_dom"/>
</dbReference>
<name>A0A136JJN7_9PEZI</name>
<evidence type="ECO:0000256" key="3">
    <source>
        <dbReference type="ARBA" id="ARBA00022679"/>
    </source>
</evidence>
<feature type="region of interest" description="Disordered" evidence="6">
    <location>
        <begin position="1"/>
        <end position="150"/>
    </location>
</feature>
<dbReference type="PROSITE" id="PS50237">
    <property type="entry name" value="HECT"/>
    <property type="match status" value="1"/>
</dbReference>
<dbReference type="Gene3D" id="3.30.2160.10">
    <property type="entry name" value="Hect, E3 ligase catalytic domain"/>
    <property type="match status" value="1"/>
</dbReference>
<feature type="active site" description="Glycyl thioester intermediate" evidence="5">
    <location>
        <position position="1136"/>
    </location>
</feature>
<feature type="compositionally biased region" description="Basic and acidic residues" evidence="6">
    <location>
        <begin position="186"/>
        <end position="202"/>
    </location>
</feature>
<feature type="domain" description="HECT" evidence="7">
    <location>
        <begin position="823"/>
        <end position="1168"/>
    </location>
</feature>
<dbReference type="OrthoDB" id="8068875at2759"/>
<evidence type="ECO:0000313" key="9">
    <source>
        <dbReference type="Proteomes" id="UP000070501"/>
    </source>
</evidence>
<accession>A0A136JJN7</accession>
<feature type="region of interest" description="Disordered" evidence="6">
    <location>
        <begin position="185"/>
        <end position="204"/>
    </location>
</feature>
<gene>
    <name evidence="8" type="ORF">Micbo1qcDRAFT_156214</name>
</gene>
<proteinExistence type="predicted"/>
<dbReference type="InterPro" id="IPR035983">
    <property type="entry name" value="Hect_E3_ubiquitin_ligase"/>
</dbReference>
<evidence type="ECO:0000259" key="7">
    <source>
        <dbReference type="PROSITE" id="PS50237"/>
    </source>
</evidence>
<dbReference type="Pfam" id="PF00632">
    <property type="entry name" value="HECT"/>
    <property type="match status" value="1"/>
</dbReference>
<keyword evidence="4 5" id="KW-0833">Ubl conjugation pathway</keyword>
<evidence type="ECO:0000313" key="8">
    <source>
        <dbReference type="EMBL" id="KXJ97368.1"/>
    </source>
</evidence>
<feature type="compositionally biased region" description="Basic and acidic residues" evidence="6">
    <location>
        <begin position="1"/>
        <end position="10"/>
    </location>
</feature>
<evidence type="ECO:0000256" key="5">
    <source>
        <dbReference type="PROSITE-ProRule" id="PRU00104"/>
    </source>
</evidence>
<evidence type="ECO:0000256" key="2">
    <source>
        <dbReference type="ARBA" id="ARBA00012485"/>
    </source>
</evidence>
<evidence type="ECO:0000256" key="1">
    <source>
        <dbReference type="ARBA" id="ARBA00000885"/>
    </source>
</evidence>
<dbReference type="STRING" id="196109.A0A136JJN7"/>
<dbReference type="SMART" id="SM00119">
    <property type="entry name" value="HECTc"/>
    <property type="match status" value="1"/>
</dbReference>
<evidence type="ECO:0000256" key="4">
    <source>
        <dbReference type="ARBA" id="ARBA00022786"/>
    </source>
</evidence>
<dbReference type="GO" id="GO:0000209">
    <property type="term" value="P:protein polyubiquitination"/>
    <property type="evidence" value="ECO:0007669"/>
    <property type="project" value="InterPro"/>
</dbReference>
<dbReference type="Gene3D" id="3.90.1750.10">
    <property type="entry name" value="Hect, E3 ligase catalytic domains"/>
    <property type="match status" value="1"/>
</dbReference>
<dbReference type="SUPFAM" id="SSF56204">
    <property type="entry name" value="Hect, E3 ligase catalytic domain"/>
    <property type="match status" value="1"/>
</dbReference>
<dbReference type="InterPro" id="IPR044611">
    <property type="entry name" value="E3A/B/C-like"/>
</dbReference>
<dbReference type="PANTHER" id="PTHR45700">
    <property type="entry name" value="UBIQUITIN-PROTEIN LIGASE E3C"/>
    <property type="match status" value="1"/>
</dbReference>
<dbReference type="EMBL" id="KQ964245">
    <property type="protein sequence ID" value="KXJ97368.1"/>
    <property type="molecule type" value="Genomic_DNA"/>
</dbReference>
<dbReference type="CDD" id="cd00078">
    <property type="entry name" value="HECTc"/>
    <property type="match status" value="1"/>
</dbReference>
<sequence>MASRPWDDRPLPPLPPEAHLDSAPSAWGTRPARPAHGTARDNTPITTRVGGRDNTPHPTSSSLQHNSHATAPVTTSPGRPLHSRSMSNPFPSFFSARRRRNDAQTPAAPSPREKPEDTDAGHQHVHPRPSVVQQPPHRRRPDPALGPNDFITGRCMTCASLVKWPKSREVFRCTICMTVNGVEPLSTRKESGDGTGSRDESSSSKIGAISISYTRSLVQRCLTSSLQSFVSASEEQPRQSNRNQPFVLSLRQNKAPPEDITHTQGPGHSLHYPTSSHSASSSGNASAAEGQPIPAQSSPARGAQGHLSVSYPGSHDMDLLSQESARCVEPDEYMFKGVEDYLIDCFGTHSCLNNSFYTSEHSRRAQPEHAPTATARMQHIRSQSLSAPDLSELDPKLLMVGNIAENGSWWTGGQDTTSHHSARNGRGHRHTKSNINYPEGTSPATSESLGIDWAQVMEWYSTINDTPLHWKSIYDGLVSSPPCRRMSKASEQEFESILAAAHHRLQRTFLKCTETLLKRPGTLISKPERARFLMILTCNPLLTATAASAWDDRKTGQTIAQIAQPRTSQRGADRHSGIIKRLFGLLANSSEDCHRHLVLWFTTMPDCLFLQIKDLVSSFITYRLTRQNERIVERKVSVIDGLVPQMSEHNGRTNTASLHAALHGTTTANRQKQPAEPKQSSYTGDWQIKAAARVMALIFAANNTAVEPNRTATGHLSSGRPFPISDFYHSLVDTLDFKGDFELWESKGARFTFCQYPFFLSIWAKIQILEHDAKRQMAGKAREAFFDSILSHRAFAKYLTLKIRRDCLVDDSLKQVSGIVGSGSEDIKKALRIEFDGEEGVDAGGLRKEWFLLLVREVFNPDHGLFTYDNDSQLCYFNPYSFETSDQYFLVGVVLGLAIYNSTILDIALPPFAFRKLLAASPPAGSAAHTKPAMTYTLDDLAELRPLTARGLRQLLEYDGDVQADLCLDFVAEVDRYGSRVRVPLCPGGEHKMVTASNRREYVDLFVRYHLDTAVTRQFEPFKRGFFTVCGGNALSLFRHEEIELLVRGSDEPLDVKSLQGAADYSQWPKDSPPDTEPTIQWFWQTFEEAQPPDQRRLLAFITGSDRIPATGAAALTIRINCLGDDEGRFPSARTCFNMLSLYRSKTRARLEETLWRAVYESEGFGLK</sequence>
<dbReference type="PANTHER" id="PTHR45700:SF8">
    <property type="entry name" value="HECT-TYPE E3 UBIQUITIN TRANSFERASE"/>
    <property type="match status" value="1"/>
</dbReference>
<keyword evidence="9" id="KW-1185">Reference proteome</keyword>
<feature type="compositionally biased region" description="Low complexity" evidence="6">
    <location>
        <begin position="275"/>
        <end position="288"/>
    </location>
</feature>
<dbReference type="FunCoup" id="A0A136JJN7">
    <property type="interactions" value="65"/>
</dbReference>
<feature type="region of interest" description="Disordered" evidence="6">
    <location>
        <begin position="256"/>
        <end position="315"/>
    </location>
</feature>
<comment type="catalytic activity">
    <reaction evidence="1">
        <text>S-ubiquitinyl-[E2 ubiquitin-conjugating enzyme]-L-cysteine + [acceptor protein]-L-lysine = [E2 ubiquitin-conjugating enzyme]-L-cysteine + N(6)-ubiquitinyl-[acceptor protein]-L-lysine.</text>
        <dbReference type="EC" id="2.3.2.26"/>
    </reaction>
</comment>
<feature type="compositionally biased region" description="Basic and acidic residues" evidence="6">
    <location>
        <begin position="111"/>
        <end position="122"/>
    </location>
</feature>
<dbReference type="GO" id="GO:0061630">
    <property type="term" value="F:ubiquitin protein ligase activity"/>
    <property type="evidence" value="ECO:0007669"/>
    <property type="project" value="UniProtKB-EC"/>
</dbReference>
<protein>
    <recommendedName>
        <fullName evidence="2">HECT-type E3 ubiquitin transferase</fullName>
        <ecNumber evidence="2">2.3.2.26</ecNumber>
    </recommendedName>
</protein>
<feature type="compositionally biased region" description="Basic residues" evidence="6">
    <location>
        <begin position="420"/>
        <end position="432"/>
    </location>
</feature>
<feature type="compositionally biased region" description="Polar residues" evidence="6">
    <location>
        <begin position="56"/>
        <end position="77"/>
    </location>
</feature>
<reference evidence="9" key="1">
    <citation type="submission" date="2016-02" db="EMBL/GenBank/DDBJ databases">
        <title>Draft genome sequence of Microdochium bolleyi, a fungal endophyte of beachgrass.</title>
        <authorList>
            <consortium name="DOE Joint Genome Institute"/>
            <person name="David A.S."/>
            <person name="May G."/>
            <person name="Haridas S."/>
            <person name="Lim J."/>
            <person name="Wang M."/>
            <person name="Labutti K."/>
            <person name="Lipzen A."/>
            <person name="Barry K."/>
            <person name="Grigoriev I.V."/>
        </authorList>
    </citation>
    <scope>NUCLEOTIDE SEQUENCE [LARGE SCALE GENOMIC DNA]</scope>
    <source>
        <strain evidence="9">J235TASD1</strain>
    </source>
</reference>
<dbReference type="EC" id="2.3.2.26" evidence="2"/>
<dbReference type="AlphaFoldDB" id="A0A136JJN7"/>
<keyword evidence="3" id="KW-0808">Transferase</keyword>